<evidence type="ECO:0000256" key="13">
    <source>
        <dbReference type="SAM" id="Phobius"/>
    </source>
</evidence>
<dbReference type="PROSITE" id="PS50109">
    <property type="entry name" value="HIS_KIN"/>
    <property type="match status" value="1"/>
</dbReference>
<name>A0A3R7PNR0_9RHOB</name>
<dbReference type="InterPro" id="IPR005467">
    <property type="entry name" value="His_kinase_dom"/>
</dbReference>
<dbReference type="InterPro" id="IPR029150">
    <property type="entry name" value="dCache_3"/>
</dbReference>
<dbReference type="PRINTS" id="PR00344">
    <property type="entry name" value="BCTRLSENSOR"/>
</dbReference>
<evidence type="ECO:0000256" key="8">
    <source>
        <dbReference type="ARBA" id="ARBA00022741"/>
    </source>
</evidence>
<keyword evidence="10" id="KW-0067">ATP-binding</keyword>
<evidence type="ECO:0000313" key="16">
    <source>
        <dbReference type="Proteomes" id="UP000238137"/>
    </source>
</evidence>
<comment type="catalytic activity">
    <reaction evidence="1">
        <text>ATP + protein L-histidine = ADP + protein N-phospho-L-histidine.</text>
        <dbReference type="EC" id="2.7.13.3"/>
    </reaction>
</comment>
<dbReference type="InterPro" id="IPR004358">
    <property type="entry name" value="Sig_transdc_His_kin-like_C"/>
</dbReference>
<dbReference type="InterPro" id="IPR017055">
    <property type="entry name" value="Sig_transdc_His_kinase_DctB"/>
</dbReference>
<dbReference type="InterPro" id="IPR003661">
    <property type="entry name" value="HisK_dim/P_dom"/>
</dbReference>
<dbReference type="SUPFAM" id="SSF103190">
    <property type="entry name" value="Sensory domain-like"/>
    <property type="match status" value="1"/>
</dbReference>
<evidence type="ECO:0000259" key="14">
    <source>
        <dbReference type="PROSITE" id="PS50109"/>
    </source>
</evidence>
<dbReference type="SMART" id="SM00387">
    <property type="entry name" value="HATPase_c"/>
    <property type="match status" value="1"/>
</dbReference>
<keyword evidence="11 13" id="KW-1133">Transmembrane helix</keyword>
<gene>
    <name evidence="15" type="ORF">A7A09_016000</name>
</gene>
<dbReference type="SMART" id="SM00388">
    <property type="entry name" value="HisKA"/>
    <property type="match status" value="1"/>
</dbReference>
<dbReference type="InterPro" id="IPR036890">
    <property type="entry name" value="HATPase_C_sf"/>
</dbReference>
<dbReference type="Gene3D" id="1.10.287.130">
    <property type="match status" value="1"/>
</dbReference>
<dbReference type="Proteomes" id="UP000238137">
    <property type="component" value="Unassembled WGS sequence"/>
</dbReference>
<dbReference type="SUPFAM" id="SSF47384">
    <property type="entry name" value="Homodimeric domain of signal transducing histidine kinase"/>
    <property type="match status" value="1"/>
</dbReference>
<dbReference type="PIRSF" id="PIRSF036431">
    <property type="entry name" value="STHK_DctB"/>
    <property type="match status" value="1"/>
</dbReference>
<proteinExistence type="predicted"/>
<dbReference type="PANTHER" id="PTHR43065:SF46">
    <property type="entry name" value="C4-DICARBOXYLATE TRANSPORT SENSOR PROTEIN DCTB"/>
    <property type="match status" value="1"/>
</dbReference>
<evidence type="ECO:0000256" key="9">
    <source>
        <dbReference type="ARBA" id="ARBA00022777"/>
    </source>
</evidence>
<dbReference type="Pfam" id="PF14827">
    <property type="entry name" value="dCache_3"/>
    <property type="match status" value="1"/>
</dbReference>
<evidence type="ECO:0000256" key="7">
    <source>
        <dbReference type="ARBA" id="ARBA00022692"/>
    </source>
</evidence>
<keyword evidence="6" id="KW-0808">Transferase</keyword>
<dbReference type="AlphaFoldDB" id="A0A3R7PNR0"/>
<dbReference type="SUPFAM" id="SSF55874">
    <property type="entry name" value="ATPase domain of HSP90 chaperone/DNA topoisomerase II/histidine kinase"/>
    <property type="match status" value="1"/>
</dbReference>
<reference evidence="15" key="1">
    <citation type="submission" date="2018-05" db="EMBL/GenBank/DDBJ databases">
        <title>Reclassification of Methylarcula marina and Methylarcula terricola as Paracoccus methylarcula sp.nov., comb.nov. and Paracoccus terricola comb.nov.</title>
        <authorList>
            <person name="Shmareva M.N."/>
            <person name="Doronina N.V."/>
            <person name="Vasilenko O.V."/>
            <person name="Tarlachkov S.V."/>
            <person name="Trotsenko Y.A."/>
        </authorList>
    </citation>
    <scope>NUCLEOTIDE SEQUENCE [LARGE SCALE GENOMIC DNA]</scope>
    <source>
        <strain evidence="15">VKM B-2159</strain>
    </source>
</reference>
<dbReference type="InterPro" id="IPR003594">
    <property type="entry name" value="HATPase_dom"/>
</dbReference>
<keyword evidence="7 13" id="KW-0812">Transmembrane</keyword>
<accession>A0A3R7PNR0</accession>
<dbReference type="GO" id="GO:0000155">
    <property type="term" value="F:phosphorelay sensor kinase activity"/>
    <property type="evidence" value="ECO:0007669"/>
    <property type="project" value="InterPro"/>
</dbReference>
<evidence type="ECO:0000256" key="10">
    <source>
        <dbReference type="ARBA" id="ARBA00022840"/>
    </source>
</evidence>
<dbReference type="Gene3D" id="3.30.565.10">
    <property type="entry name" value="Histidine kinase-like ATPase, C-terminal domain"/>
    <property type="match status" value="1"/>
</dbReference>
<comment type="caution">
    <text evidence="15">The sequence shown here is derived from an EMBL/GenBank/DDBJ whole genome shotgun (WGS) entry which is preliminary data.</text>
</comment>
<evidence type="ECO:0000256" key="3">
    <source>
        <dbReference type="ARBA" id="ARBA00012438"/>
    </source>
</evidence>
<dbReference type="EC" id="2.7.13.3" evidence="3"/>
<feature type="domain" description="Histidine kinase" evidence="14">
    <location>
        <begin position="381"/>
        <end position="594"/>
    </location>
</feature>
<evidence type="ECO:0000256" key="11">
    <source>
        <dbReference type="ARBA" id="ARBA00022989"/>
    </source>
</evidence>
<protein>
    <recommendedName>
        <fullName evidence="3">histidine kinase</fullName>
        <ecNumber evidence="3">2.7.13.3</ecNumber>
    </recommendedName>
</protein>
<dbReference type="GO" id="GO:0005886">
    <property type="term" value="C:plasma membrane"/>
    <property type="evidence" value="ECO:0007669"/>
    <property type="project" value="UniProtKB-SubCell"/>
</dbReference>
<keyword evidence="16" id="KW-1185">Reference proteome</keyword>
<organism evidence="15 16">
    <name type="scientific">Paracoccus methylarcula</name>
    <dbReference type="NCBI Taxonomy" id="72022"/>
    <lineage>
        <taxon>Bacteria</taxon>
        <taxon>Pseudomonadati</taxon>
        <taxon>Pseudomonadota</taxon>
        <taxon>Alphaproteobacteria</taxon>
        <taxon>Rhodobacterales</taxon>
        <taxon>Paracoccaceae</taxon>
        <taxon>Paracoccus</taxon>
    </lineage>
</organism>
<dbReference type="InterPro" id="IPR036097">
    <property type="entry name" value="HisK_dim/P_sf"/>
</dbReference>
<evidence type="ECO:0000256" key="12">
    <source>
        <dbReference type="ARBA" id="ARBA00023012"/>
    </source>
</evidence>
<keyword evidence="12" id="KW-0902">Two-component regulatory system</keyword>
<dbReference type="GO" id="GO:0005524">
    <property type="term" value="F:ATP binding"/>
    <property type="evidence" value="ECO:0007669"/>
    <property type="project" value="UniProtKB-KW"/>
</dbReference>
<dbReference type="Pfam" id="PF02518">
    <property type="entry name" value="HATPase_c"/>
    <property type="match status" value="1"/>
</dbReference>
<dbReference type="EMBL" id="PXNQ02000010">
    <property type="protein sequence ID" value="RNF33601.1"/>
    <property type="molecule type" value="Genomic_DNA"/>
</dbReference>
<keyword evidence="8" id="KW-0547">Nucleotide-binding</keyword>
<feature type="transmembrane region" description="Helical" evidence="13">
    <location>
        <begin position="41"/>
        <end position="62"/>
    </location>
</feature>
<keyword evidence="13" id="KW-0472">Membrane</keyword>
<dbReference type="Gene3D" id="3.30.450.20">
    <property type="entry name" value="PAS domain"/>
    <property type="match status" value="2"/>
</dbReference>
<evidence type="ECO:0000256" key="4">
    <source>
        <dbReference type="ARBA" id="ARBA00022475"/>
    </source>
</evidence>
<evidence type="ECO:0000256" key="1">
    <source>
        <dbReference type="ARBA" id="ARBA00000085"/>
    </source>
</evidence>
<dbReference type="InterPro" id="IPR029151">
    <property type="entry name" value="Sensor-like_sf"/>
</dbReference>
<evidence type="ECO:0000313" key="15">
    <source>
        <dbReference type="EMBL" id="RNF33601.1"/>
    </source>
</evidence>
<comment type="subcellular location">
    <subcellularLocation>
        <location evidence="2">Cell membrane</location>
        <topology evidence="2">Multi-pass membrane protein</topology>
    </subcellularLocation>
</comment>
<dbReference type="PANTHER" id="PTHR43065">
    <property type="entry name" value="SENSOR HISTIDINE KINASE"/>
    <property type="match status" value="1"/>
</dbReference>
<evidence type="ECO:0000256" key="2">
    <source>
        <dbReference type="ARBA" id="ARBA00004651"/>
    </source>
</evidence>
<evidence type="ECO:0000256" key="6">
    <source>
        <dbReference type="ARBA" id="ARBA00022679"/>
    </source>
</evidence>
<keyword evidence="4" id="KW-1003">Cell membrane</keyword>
<sequence length="601" mass="66014">MQFWNIEFSSGRIAMFRDTVPLPRDRRSWRRRDRIRVPGKIRITSIAAVIATTAICLAAYLLSFEYLVRAMRDSDRGASHYARGIDLAVTRFGHLPRLLAEDPRILQALAGEDEKQLEQLDRHLSWVAAVSNVQRILLLDINGRAIAGSELWKDPAPKEELYTFRPDFRAALGGTVGTYFTVSPETGAFSYHVSAPALNREGVVFGVVSAMVSLDDVGRAWEDTGELVLLTNPQGVVLAASDREYLYGLLNPLNAYERRQLELGRQFGDLSLHVLGWKVNGPDRVDLEGETYVWNKAMVRSEPWTIHLLTDLRGIRITSLLVAAGLLVLALLIGLITVLFQSAQLREALHRSNEDRRRLREAQDMLARKNRLAALGQFSASITHELGQPIAAMRNYLVASEMEQSGENAGQNADLHGELTKLVERMGNIMTQLKSFSQPGGRSSAPFDILAAIEASIALVRFDAERMGVDLAFEAEPDLPACLGDQARFEQVIINLLTNALDAMAEQPVKRLSIRCRRDGAGLYVRVEDTGTGLGGKTLSDLQEPFFTTKASGKGMGLGLAISSQIVGEMGGTLRAHDAAGGGAVFEIRLRAAVEQEEGAG</sequence>
<dbReference type="CDD" id="cd00082">
    <property type="entry name" value="HisKA"/>
    <property type="match status" value="1"/>
</dbReference>
<feature type="transmembrane region" description="Helical" evidence="13">
    <location>
        <begin position="320"/>
        <end position="340"/>
    </location>
</feature>
<evidence type="ECO:0000256" key="5">
    <source>
        <dbReference type="ARBA" id="ARBA00022553"/>
    </source>
</evidence>
<keyword evidence="5" id="KW-0597">Phosphoprotein</keyword>
<keyword evidence="9" id="KW-0418">Kinase</keyword>